<feature type="compositionally biased region" description="Basic and acidic residues" evidence="1">
    <location>
        <begin position="276"/>
        <end position="311"/>
    </location>
</feature>
<dbReference type="InParanoid" id="G8YPW8"/>
<dbReference type="OrthoDB" id="2013972at2759"/>
<evidence type="ECO:0000313" key="3">
    <source>
        <dbReference type="Proteomes" id="UP000005222"/>
    </source>
</evidence>
<dbReference type="HOGENOM" id="CLU_315249_0_0_1"/>
<keyword evidence="3" id="KW-1185">Reference proteome</keyword>
<dbReference type="STRING" id="559304.G8YPW8"/>
<feature type="compositionally biased region" description="Polar residues" evidence="1">
    <location>
        <begin position="112"/>
        <end position="124"/>
    </location>
</feature>
<feature type="compositionally biased region" description="Polar residues" evidence="1">
    <location>
        <begin position="329"/>
        <end position="342"/>
    </location>
</feature>
<protein>
    <submittedName>
        <fullName evidence="2">Piso0_000731 protein</fullName>
    </submittedName>
</protein>
<dbReference type="Gene3D" id="3.40.50.150">
    <property type="entry name" value="Vaccinia Virus protein VP39"/>
    <property type="match status" value="1"/>
</dbReference>
<proteinExistence type="predicted"/>
<dbReference type="eggNOG" id="ENOG502SA7E">
    <property type="taxonomic scope" value="Eukaryota"/>
</dbReference>
<evidence type="ECO:0000256" key="1">
    <source>
        <dbReference type="SAM" id="MobiDB-lite"/>
    </source>
</evidence>
<dbReference type="EMBL" id="FO082056">
    <property type="protein sequence ID" value="CCE78703.1"/>
    <property type="molecule type" value="Genomic_DNA"/>
</dbReference>
<feature type="compositionally biased region" description="Basic and acidic residues" evidence="1">
    <location>
        <begin position="155"/>
        <end position="172"/>
    </location>
</feature>
<organism evidence="2 3">
    <name type="scientific">Pichia sorbitophila (strain ATCC MYA-4447 / BCRC 22081 / CBS 7064 / NBRC 10061 / NRRL Y-12695)</name>
    <name type="common">Hybrid yeast</name>
    <dbReference type="NCBI Taxonomy" id="559304"/>
    <lineage>
        <taxon>Eukaryota</taxon>
        <taxon>Fungi</taxon>
        <taxon>Dikarya</taxon>
        <taxon>Ascomycota</taxon>
        <taxon>Saccharomycotina</taxon>
        <taxon>Pichiomycetes</taxon>
        <taxon>Debaryomycetaceae</taxon>
        <taxon>Millerozyma</taxon>
    </lineage>
</organism>
<feature type="compositionally biased region" description="Polar residues" evidence="1">
    <location>
        <begin position="189"/>
        <end position="222"/>
    </location>
</feature>
<reference evidence="2 3" key="1">
    <citation type="journal article" date="2012" name="G3 (Bethesda)">
        <title>Pichia sorbitophila, an interspecies yeast hybrid reveals early steps of genome resolution following polyploidization.</title>
        <authorList>
            <person name="Leh Louis V."/>
            <person name="Despons L."/>
            <person name="Friedrich A."/>
            <person name="Martin T."/>
            <person name="Durrens P."/>
            <person name="Casaregola S."/>
            <person name="Neuveglise C."/>
            <person name="Fairhead C."/>
            <person name="Marck C."/>
            <person name="Cruz J.A."/>
            <person name="Straub M.L."/>
            <person name="Kugler V."/>
            <person name="Sacerdot C."/>
            <person name="Uzunov Z."/>
            <person name="Thierry A."/>
            <person name="Weiss S."/>
            <person name="Bleykasten C."/>
            <person name="De Montigny J."/>
            <person name="Jacques N."/>
            <person name="Jung P."/>
            <person name="Lemaire M."/>
            <person name="Mallet S."/>
            <person name="Morel G."/>
            <person name="Richard G.F."/>
            <person name="Sarkar A."/>
            <person name="Savel G."/>
            <person name="Schacherer J."/>
            <person name="Seret M.L."/>
            <person name="Talla E."/>
            <person name="Samson G."/>
            <person name="Jubin C."/>
            <person name="Poulain J."/>
            <person name="Vacherie B."/>
            <person name="Barbe V."/>
            <person name="Pelletier E."/>
            <person name="Sherman D.J."/>
            <person name="Westhof E."/>
            <person name="Weissenbach J."/>
            <person name="Baret P.V."/>
            <person name="Wincker P."/>
            <person name="Gaillardin C."/>
            <person name="Dujon B."/>
            <person name="Souciet J.L."/>
        </authorList>
    </citation>
    <scope>NUCLEOTIDE SEQUENCE [LARGE SCALE GENOMIC DNA]</scope>
    <source>
        <strain evidence="3">ATCC MYA-4447 / BCRC 22081 / CBS 7064 / NBRC 10061 / NRRL Y-12695</strain>
    </source>
</reference>
<evidence type="ECO:0000313" key="2">
    <source>
        <dbReference type="EMBL" id="CCE78703.1"/>
    </source>
</evidence>
<dbReference type="Proteomes" id="UP000005222">
    <property type="component" value="Chromosome D"/>
</dbReference>
<feature type="compositionally biased region" description="Low complexity" evidence="1">
    <location>
        <begin position="41"/>
        <end position="54"/>
    </location>
</feature>
<name>G8YPW8_PICSO</name>
<accession>G8YPW8</accession>
<feature type="compositionally biased region" description="Low complexity" evidence="1">
    <location>
        <begin position="95"/>
        <end position="106"/>
    </location>
</feature>
<feature type="region of interest" description="Disordered" evidence="1">
    <location>
        <begin position="1"/>
        <end position="368"/>
    </location>
</feature>
<dbReference type="AlphaFoldDB" id="G8YPW8"/>
<gene>
    <name evidence="2" type="primary">Piso0_000731</name>
    <name evidence="2" type="ORF">GNLVRS01_PISO0D02885g</name>
</gene>
<dbReference type="InterPro" id="IPR029063">
    <property type="entry name" value="SAM-dependent_MTases_sf"/>
</dbReference>
<feature type="compositionally biased region" description="Low complexity" evidence="1">
    <location>
        <begin position="125"/>
        <end position="139"/>
    </location>
</feature>
<sequence>MSYFQLMPAMSYQKQQQIKQKQDADSQKSIAGSDRSRKQSTRSSLSSSVSSIESGRSKANSSRGAVGSEELSNSLKSVKKASSFFSLGSSRKKNSASNSSIHSPSNTRKPSELSTSYTNPSRKNSTFSEASSSSSQSGTDGRKSSVRSLRTQQESSRKPELSKRLSEQDSKPKSSSLQQEQDPRPILPKQQSGDASTRAKGSTRGQQTDRVPASIHSNSAITDTKEDQNTNDSSSHLAKQAQGPEAAAHKNTQSDDNLNNRNDLDTKHRNPPVFSEAERLMRDTEARQGEQVENHIPSKEYVDNDKSDSHEPVSPTHISTAGKPELKDGNNSNDFDIKNNYQKGKLDALEEVSSSSSPANDEKREELRSIDSATSVNLNALDYQVVSDLSIFNTWESMKKNLYFPTFQEIRYHNFLNVLSGQHRSDPVSYATDRRQSLTKFIKTFEKSHEVDYKSRIEKRNDTHYYEVILGSIMLNLRELFKEIIREQYSYDETKQKLMNHDEILQVNVSNYIHFLFGLPSIQDLKVRKSQLKEMHMMHYTFKALFEKVGEELYALRKDELVSVENPKEAIQYCVSDAFRKAGFEFLLLETFMLQILAKLGNNSLIDNRHSKVLFDIYSGRMKSNNQESIKILNYNLRFSAQNSWCLALTVPFVKVVEMNIASEEDDLINDYKHYQENSSKVLKTDFKEQDEFLFHNYFKLLGFHDFESYRSASYRKLVKLHKSISSSALEQQKFKIGLARNSAIPGFNKPINFQYHPESLATLKSETFHLIQSRDLFLQLTRKNYSTILKEFHRILKSGGILELPYLQTGSNISKEALEQGASSIPDIDINSDQLKKFNLIPSFTRTIVRKLNQIFGSQNVKVGFSVLSCKNDIFNHLYENYGAIVHSAFDSLNDFYARYADSIQNKAIDKDKELFYLIHIRAQKS</sequence>